<reference evidence="11" key="1">
    <citation type="submission" date="2022-08" db="UniProtKB">
        <authorList>
            <consortium name="EnsemblMetazoa"/>
        </authorList>
    </citation>
    <scope>IDENTIFICATION</scope>
    <source>
        <strain evidence="11">05x7-T-G4-1.051#20</strain>
    </source>
</reference>
<feature type="compositionally biased region" description="Basic and acidic residues" evidence="9">
    <location>
        <begin position="154"/>
        <end position="165"/>
    </location>
</feature>
<dbReference type="PROSITE" id="PS50157">
    <property type="entry name" value="ZINC_FINGER_C2H2_2"/>
    <property type="match status" value="4"/>
</dbReference>
<dbReference type="GO" id="GO:0000981">
    <property type="term" value="F:DNA-binding transcription factor activity, RNA polymerase II-specific"/>
    <property type="evidence" value="ECO:0007669"/>
    <property type="project" value="TreeGrafter"/>
</dbReference>
<dbReference type="SMART" id="SM00355">
    <property type="entry name" value="ZnF_C2H2"/>
    <property type="match status" value="4"/>
</dbReference>
<evidence type="ECO:0000259" key="10">
    <source>
        <dbReference type="PROSITE" id="PS50157"/>
    </source>
</evidence>
<evidence type="ECO:0000256" key="4">
    <source>
        <dbReference type="ARBA" id="ARBA00022737"/>
    </source>
</evidence>
<dbReference type="InterPro" id="IPR036236">
    <property type="entry name" value="Znf_C2H2_sf"/>
</dbReference>
<dbReference type="Gene3D" id="3.30.160.60">
    <property type="entry name" value="Classic Zinc Finger"/>
    <property type="match status" value="3"/>
</dbReference>
<comment type="subcellular location">
    <subcellularLocation>
        <location evidence="1">Nucleus</location>
    </subcellularLocation>
</comment>
<dbReference type="EnsemblMetazoa" id="G26855.1">
    <property type="protein sequence ID" value="G26855.1:cds"/>
    <property type="gene ID" value="G26855"/>
</dbReference>
<dbReference type="GO" id="GO:0009913">
    <property type="term" value="P:epidermal cell differentiation"/>
    <property type="evidence" value="ECO:0007669"/>
    <property type="project" value="TreeGrafter"/>
</dbReference>
<sequence length="745" mass="83529">MPRTFLLRREENTTERDENCHPEDRQWSLTSTAPAAGAAKNPTNSRRFLGHQHSRDNHSVHEMKPLQERKTCAVNSSVVGDSQQSSLEILATAAAQCSFKASPEALKNIMKPTEDTGSENVIPSFLQQKLPSFATLAYNMVRNMHAKPMSANIRQEKRPHGDTRSGFKSTSLQYRLATDRGKLRSPKKSPKKKSSVHNQMHEKENVSTPANDENRLGPLSHKSTSSTSSPAKRNSILSEADNSRVGSEILKTKRSNENVIEKSTESKNSKNSPIKEPKEAVVKPKIWNPMFHEYTPKKQIATEEVKIKSEPIHSNVSGNTPISATVPVSQSTLIKHTVESMIKKEDVSVDSPKVYIAEDVTIKRLLPKHEEEPSAKKIKLEKNSIPVPQTIPTLTEMKTPSKFPNIKQDFSLYNISMTPTSLSPYLPRGFEPSPKTYANAPLRHLVPPMQHCTFSPFSPSFGRADNILTPELYKSPVQVPRKSPTQSHLDTPLKSGAIPVPVLASPSMISPQIAPKTTFNDAVVSEDTKPPLPRVLAPKFAEIENQPLSKELQQSSMVELVNGGFGIKNPSYRAPKPSDITNIQQDSETGKGKYACKICSKEFGLQRLLNRHLKCHSDVKRYLCTFCGKGFNDTFDLKRHTRIHTGVKPYACSECDRSFTQRCSLESHCRKVHSMDISYAYKQRRNKIYVCEECGHSTADASKHFLHLRENHPNNPALMKCHDRRQFKFNGGETTTQQNVHLPRT</sequence>
<evidence type="ECO:0000256" key="1">
    <source>
        <dbReference type="ARBA" id="ARBA00004123"/>
    </source>
</evidence>
<feature type="region of interest" description="Disordered" evidence="9">
    <location>
        <begin position="1"/>
        <end position="63"/>
    </location>
</feature>
<accession>A0A8W8L7M6</accession>
<evidence type="ECO:0000256" key="7">
    <source>
        <dbReference type="ARBA" id="ARBA00023242"/>
    </source>
</evidence>
<dbReference type="PANTHER" id="PTHR10032:SF271">
    <property type="entry name" value="RH12261P-RELATED"/>
    <property type="match status" value="1"/>
</dbReference>
<dbReference type="SUPFAM" id="SSF57667">
    <property type="entry name" value="beta-beta-alpha zinc fingers"/>
    <property type="match status" value="2"/>
</dbReference>
<keyword evidence="4" id="KW-0677">Repeat</keyword>
<dbReference type="PANTHER" id="PTHR10032">
    <property type="entry name" value="ZINC FINGER PROTEIN WITH KRAB AND SCAN DOMAINS"/>
    <property type="match status" value="1"/>
</dbReference>
<feature type="domain" description="C2H2-type" evidence="10">
    <location>
        <begin position="622"/>
        <end position="649"/>
    </location>
</feature>
<keyword evidence="7" id="KW-0539">Nucleus</keyword>
<evidence type="ECO:0000256" key="6">
    <source>
        <dbReference type="ARBA" id="ARBA00022833"/>
    </source>
</evidence>
<dbReference type="GO" id="GO:0045892">
    <property type="term" value="P:negative regulation of DNA-templated transcription"/>
    <property type="evidence" value="ECO:0007669"/>
    <property type="project" value="UniProtKB-ARBA"/>
</dbReference>
<dbReference type="PROSITE" id="PS00028">
    <property type="entry name" value="ZINC_FINGER_C2H2_1"/>
    <property type="match status" value="3"/>
</dbReference>
<protein>
    <recommendedName>
        <fullName evidence="10">C2H2-type domain-containing protein</fullName>
    </recommendedName>
</protein>
<dbReference type="Pfam" id="PF00096">
    <property type="entry name" value="zf-C2H2"/>
    <property type="match status" value="1"/>
</dbReference>
<dbReference type="GO" id="GO:0045596">
    <property type="term" value="P:negative regulation of cell differentiation"/>
    <property type="evidence" value="ECO:0007669"/>
    <property type="project" value="UniProtKB-ARBA"/>
</dbReference>
<dbReference type="InterPro" id="IPR013087">
    <property type="entry name" value="Znf_C2H2_type"/>
</dbReference>
<evidence type="ECO:0000256" key="8">
    <source>
        <dbReference type="PROSITE-ProRule" id="PRU00042"/>
    </source>
</evidence>
<dbReference type="GO" id="GO:0010837">
    <property type="term" value="P:regulation of keratinocyte proliferation"/>
    <property type="evidence" value="ECO:0007669"/>
    <property type="project" value="UniProtKB-ARBA"/>
</dbReference>
<keyword evidence="6" id="KW-0862">Zinc</keyword>
<dbReference type="GO" id="GO:0000978">
    <property type="term" value="F:RNA polymerase II cis-regulatory region sequence-specific DNA binding"/>
    <property type="evidence" value="ECO:0007669"/>
    <property type="project" value="TreeGrafter"/>
</dbReference>
<dbReference type="GO" id="GO:0051241">
    <property type="term" value="P:negative regulation of multicellular organismal process"/>
    <property type="evidence" value="ECO:0007669"/>
    <property type="project" value="UniProtKB-ARBA"/>
</dbReference>
<proteinExistence type="inferred from homology"/>
<evidence type="ECO:0000256" key="5">
    <source>
        <dbReference type="ARBA" id="ARBA00022771"/>
    </source>
</evidence>
<dbReference type="GO" id="GO:0008270">
    <property type="term" value="F:zinc ion binding"/>
    <property type="evidence" value="ECO:0007669"/>
    <property type="project" value="UniProtKB-KW"/>
</dbReference>
<dbReference type="GO" id="GO:0005634">
    <property type="term" value="C:nucleus"/>
    <property type="evidence" value="ECO:0007669"/>
    <property type="project" value="UniProtKB-SubCell"/>
</dbReference>
<feature type="domain" description="C2H2-type" evidence="10">
    <location>
        <begin position="594"/>
        <end position="621"/>
    </location>
</feature>
<name>A0A8W8L7M6_MAGGI</name>
<feature type="compositionally biased region" description="Basic and acidic residues" evidence="9">
    <location>
        <begin position="7"/>
        <end position="26"/>
    </location>
</feature>
<dbReference type="FunFam" id="3.30.160.60:FF:001250">
    <property type="entry name" value="putative transcription factor ovo-like protein 3"/>
    <property type="match status" value="1"/>
</dbReference>
<evidence type="ECO:0000256" key="3">
    <source>
        <dbReference type="ARBA" id="ARBA00022723"/>
    </source>
</evidence>
<dbReference type="AlphaFoldDB" id="A0A8W8L7M6"/>
<feature type="compositionally biased region" description="Basic residues" evidence="9">
    <location>
        <begin position="183"/>
        <end position="195"/>
    </location>
</feature>
<feature type="compositionally biased region" description="Basic and acidic residues" evidence="9">
    <location>
        <begin position="250"/>
        <end position="277"/>
    </location>
</feature>
<keyword evidence="5 8" id="KW-0863">Zinc-finger</keyword>
<evidence type="ECO:0000256" key="2">
    <source>
        <dbReference type="ARBA" id="ARBA00006991"/>
    </source>
</evidence>
<comment type="similarity">
    <text evidence="2">Belongs to the krueppel C2H2-type zinc-finger protein family.</text>
</comment>
<dbReference type="EnsemblMetazoa" id="G26855.3">
    <property type="protein sequence ID" value="G26855.3:cds"/>
    <property type="gene ID" value="G26855"/>
</dbReference>
<evidence type="ECO:0000256" key="9">
    <source>
        <dbReference type="SAM" id="MobiDB-lite"/>
    </source>
</evidence>
<feature type="domain" description="C2H2-type" evidence="10">
    <location>
        <begin position="650"/>
        <end position="678"/>
    </location>
</feature>
<dbReference type="Proteomes" id="UP000005408">
    <property type="component" value="Unassembled WGS sequence"/>
</dbReference>
<dbReference type="FunFam" id="3.30.160.60:FF:000452">
    <property type="entry name" value="Transcription factor Ovo-like 2"/>
    <property type="match status" value="1"/>
</dbReference>
<evidence type="ECO:0000313" key="11">
    <source>
        <dbReference type="EnsemblMetazoa" id="G26855.1:cds"/>
    </source>
</evidence>
<organism evidence="11 12">
    <name type="scientific">Magallana gigas</name>
    <name type="common">Pacific oyster</name>
    <name type="synonym">Crassostrea gigas</name>
    <dbReference type="NCBI Taxonomy" id="29159"/>
    <lineage>
        <taxon>Eukaryota</taxon>
        <taxon>Metazoa</taxon>
        <taxon>Spiralia</taxon>
        <taxon>Lophotrochozoa</taxon>
        <taxon>Mollusca</taxon>
        <taxon>Bivalvia</taxon>
        <taxon>Autobranchia</taxon>
        <taxon>Pteriomorphia</taxon>
        <taxon>Ostreida</taxon>
        <taxon>Ostreoidea</taxon>
        <taxon>Ostreidae</taxon>
        <taxon>Magallana</taxon>
    </lineage>
</organism>
<evidence type="ECO:0000313" key="12">
    <source>
        <dbReference type="Proteomes" id="UP000005408"/>
    </source>
</evidence>
<dbReference type="GO" id="GO:0009968">
    <property type="term" value="P:negative regulation of signal transduction"/>
    <property type="evidence" value="ECO:0007669"/>
    <property type="project" value="UniProtKB-ARBA"/>
</dbReference>
<feature type="compositionally biased region" description="Basic and acidic residues" evidence="9">
    <location>
        <begin position="53"/>
        <end position="63"/>
    </location>
</feature>
<feature type="domain" description="C2H2-type" evidence="10">
    <location>
        <begin position="689"/>
        <end position="717"/>
    </location>
</feature>
<dbReference type="InterPro" id="IPR027756">
    <property type="entry name" value="Ovo-like"/>
</dbReference>
<feature type="region of interest" description="Disordered" evidence="9">
    <location>
        <begin position="149"/>
        <end position="277"/>
    </location>
</feature>
<keyword evidence="12" id="KW-1185">Reference proteome</keyword>
<keyword evidence="3" id="KW-0479">Metal-binding</keyword>